<feature type="transmembrane region" description="Helical" evidence="1">
    <location>
        <begin position="163"/>
        <end position="187"/>
    </location>
</feature>
<evidence type="ECO:0000313" key="4">
    <source>
        <dbReference type="Proteomes" id="UP000198727"/>
    </source>
</evidence>
<organism evidence="3 4">
    <name type="scientific">Amycolatopsis arida</name>
    <dbReference type="NCBI Taxonomy" id="587909"/>
    <lineage>
        <taxon>Bacteria</taxon>
        <taxon>Bacillati</taxon>
        <taxon>Actinomycetota</taxon>
        <taxon>Actinomycetes</taxon>
        <taxon>Pseudonocardiales</taxon>
        <taxon>Pseudonocardiaceae</taxon>
        <taxon>Amycolatopsis</taxon>
    </lineage>
</organism>
<dbReference type="OrthoDB" id="3675041at2"/>
<name>A0A1I5SK91_9PSEU</name>
<proteinExistence type="predicted"/>
<dbReference type="InterPro" id="IPR050039">
    <property type="entry name" value="MAB_1171c-like"/>
</dbReference>
<dbReference type="EMBL" id="FOWW01000003">
    <property type="protein sequence ID" value="SFP71112.1"/>
    <property type="molecule type" value="Genomic_DNA"/>
</dbReference>
<accession>A0A1I5SK91</accession>
<sequence>MTAAQGALLYAALLWKLYQLVRAPRDVPLRMVTLCLACAAAAFPFGIAAGNVVQPDTGPMPLTYAQYALLALVVYMLVCFFLFAEGTSPRAVSAARRQGAVVVAALVVMTAAALTVPLDLPPEEYPAGNVAVFYLAANAYLGFGLASAFVGARRYARGAQPRLARGLLLASAGMVLMVLGTAVLLVVNGATWAGATVPAALFPAVTFTLLPGILLFIVGVSYPGVATRLAAARVWLQHLRMYHRLAPLWRELNAAFPEDALHRVPGPAWRDALNPFAMNRRYYRRVIECRDGLVRLSPYLPGDEPATDPVELAHRLRAALRSRAEGRAVRPRAVALAVPMSDALEDDVRELAALSRALRTA</sequence>
<dbReference type="InterPro" id="IPR046675">
    <property type="entry name" value="DUF6545"/>
</dbReference>
<keyword evidence="1" id="KW-0812">Transmembrane</keyword>
<feature type="transmembrane region" description="Helical" evidence="1">
    <location>
        <begin position="99"/>
        <end position="118"/>
    </location>
</feature>
<dbReference type="Proteomes" id="UP000198727">
    <property type="component" value="Unassembled WGS sequence"/>
</dbReference>
<feature type="transmembrane region" description="Helical" evidence="1">
    <location>
        <begin position="199"/>
        <end position="220"/>
    </location>
</feature>
<reference evidence="4" key="1">
    <citation type="submission" date="2016-10" db="EMBL/GenBank/DDBJ databases">
        <authorList>
            <person name="Varghese N."/>
            <person name="Submissions S."/>
        </authorList>
    </citation>
    <scope>NUCLEOTIDE SEQUENCE [LARGE SCALE GENOMIC DNA]</scope>
    <source>
        <strain evidence="4">CGMCC 4.5579</strain>
    </source>
</reference>
<keyword evidence="4" id="KW-1185">Reference proteome</keyword>
<dbReference type="NCBIfam" id="NF042915">
    <property type="entry name" value="MAB_1171c_fam"/>
    <property type="match status" value="1"/>
</dbReference>
<dbReference type="Pfam" id="PF20182">
    <property type="entry name" value="DUF6545"/>
    <property type="match status" value="1"/>
</dbReference>
<gene>
    <name evidence="3" type="ORF">SAMN05421810_103165</name>
</gene>
<evidence type="ECO:0000313" key="3">
    <source>
        <dbReference type="EMBL" id="SFP71112.1"/>
    </source>
</evidence>
<evidence type="ECO:0000256" key="1">
    <source>
        <dbReference type="SAM" id="Phobius"/>
    </source>
</evidence>
<evidence type="ECO:0000259" key="2">
    <source>
        <dbReference type="Pfam" id="PF20182"/>
    </source>
</evidence>
<feature type="transmembrane region" description="Helical" evidence="1">
    <location>
        <begin position="64"/>
        <end position="87"/>
    </location>
</feature>
<feature type="transmembrane region" description="Helical" evidence="1">
    <location>
        <begin position="31"/>
        <end position="52"/>
    </location>
</feature>
<protein>
    <recommendedName>
        <fullName evidence="2">DUF6545 domain-containing protein</fullName>
    </recommendedName>
</protein>
<dbReference type="AlphaFoldDB" id="A0A1I5SK91"/>
<keyword evidence="1" id="KW-1133">Transmembrane helix</keyword>
<keyword evidence="1" id="KW-0472">Membrane</keyword>
<feature type="transmembrane region" description="Helical" evidence="1">
    <location>
        <begin position="130"/>
        <end position="151"/>
    </location>
</feature>
<feature type="domain" description="DUF6545" evidence="2">
    <location>
        <begin position="235"/>
        <end position="359"/>
    </location>
</feature>
<dbReference type="STRING" id="587909.SAMN05421810_103165"/>
<dbReference type="RefSeq" id="WP_092530349.1">
    <property type="nucleotide sequence ID" value="NZ_FOWW01000003.1"/>
</dbReference>